<name>A0A813S256_9BILA</name>
<keyword evidence="1" id="KW-1133">Transmembrane helix</keyword>
<protein>
    <submittedName>
        <fullName evidence="2">Uncharacterized protein</fullName>
    </submittedName>
</protein>
<dbReference type="Proteomes" id="UP000663823">
    <property type="component" value="Unassembled WGS sequence"/>
</dbReference>
<feature type="transmembrane region" description="Helical" evidence="1">
    <location>
        <begin position="55"/>
        <end position="77"/>
    </location>
</feature>
<proteinExistence type="predicted"/>
<reference evidence="2" key="1">
    <citation type="submission" date="2021-02" db="EMBL/GenBank/DDBJ databases">
        <authorList>
            <person name="Nowell W R."/>
        </authorList>
    </citation>
    <scope>NUCLEOTIDE SEQUENCE</scope>
</reference>
<dbReference type="SUPFAM" id="SSF103481">
    <property type="entry name" value="Multidrug resistance efflux transporter EmrE"/>
    <property type="match status" value="1"/>
</dbReference>
<dbReference type="AlphaFoldDB" id="A0A813S256"/>
<keyword evidence="1" id="KW-0472">Membrane</keyword>
<evidence type="ECO:0000313" key="4">
    <source>
        <dbReference type="Proteomes" id="UP000663882"/>
    </source>
</evidence>
<organism evidence="2 4">
    <name type="scientific">Rotaria sordida</name>
    <dbReference type="NCBI Taxonomy" id="392033"/>
    <lineage>
        <taxon>Eukaryota</taxon>
        <taxon>Metazoa</taxon>
        <taxon>Spiralia</taxon>
        <taxon>Gnathifera</taxon>
        <taxon>Rotifera</taxon>
        <taxon>Eurotatoria</taxon>
        <taxon>Bdelloidea</taxon>
        <taxon>Philodinida</taxon>
        <taxon>Philodinidae</taxon>
        <taxon>Rotaria</taxon>
    </lineage>
</organism>
<dbReference type="Proteomes" id="UP000663882">
    <property type="component" value="Unassembled WGS sequence"/>
</dbReference>
<dbReference type="InterPro" id="IPR037185">
    <property type="entry name" value="EmrE-like"/>
</dbReference>
<dbReference type="EMBL" id="CAJOAX010000341">
    <property type="protein sequence ID" value="CAF3570957.1"/>
    <property type="molecule type" value="Genomic_DNA"/>
</dbReference>
<sequence length="87" mass="10130">MKMDVDNWYCHLITNTFYAKALKRENLQVLSICGTFGIIYACLLQYIFFRLTRPLMFYIGASFIVTSAIILSIGSYLTNIKRIIYDL</sequence>
<evidence type="ECO:0000256" key="1">
    <source>
        <dbReference type="SAM" id="Phobius"/>
    </source>
</evidence>
<evidence type="ECO:0000313" key="3">
    <source>
        <dbReference type="EMBL" id="CAF3570957.1"/>
    </source>
</evidence>
<dbReference type="EMBL" id="CAJNOO010000085">
    <property type="protein sequence ID" value="CAF0793020.1"/>
    <property type="molecule type" value="Genomic_DNA"/>
</dbReference>
<feature type="transmembrane region" description="Helical" evidence="1">
    <location>
        <begin position="29"/>
        <end position="49"/>
    </location>
</feature>
<evidence type="ECO:0000313" key="2">
    <source>
        <dbReference type="EMBL" id="CAF0793020.1"/>
    </source>
</evidence>
<dbReference type="OrthoDB" id="306876at2759"/>
<keyword evidence="1" id="KW-0812">Transmembrane</keyword>
<accession>A0A813S256</accession>
<comment type="caution">
    <text evidence="2">The sequence shown here is derived from an EMBL/GenBank/DDBJ whole genome shotgun (WGS) entry which is preliminary data.</text>
</comment>
<gene>
    <name evidence="3" type="ORF">OTI717_LOCUS5304</name>
    <name evidence="2" type="ORF">RFH988_LOCUS3519</name>
</gene>